<dbReference type="InterPro" id="IPR048279">
    <property type="entry name" value="MdtK-like"/>
</dbReference>
<dbReference type="InterPro" id="IPR002528">
    <property type="entry name" value="MATE_fam"/>
</dbReference>
<dbReference type="PANTHER" id="PTHR42925">
    <property type="entry name" value="MULTIDRUG AND TOXIN EFFLUX PROTEIN MATE FAMILY"/>
    <property type="match status" value="1"/>
</dbReference>
<keyword evidence="2" id="KW-0813">Transport</keyword>
<dbReference type="OrthoDB" id="9806302at2"/>
<feature type="transmembrane region" description="Helical" evidence="7">
    <location>
        <begin position="97"/>
        <end position="119"/>
    </location>
</feature>
<feature type="transmembrane region" description="Helical" evidence="7">
    <location>
        <begin position="139"/>
        <end position="159"/>
    </location>
</feature>
<proteinExistence type="predicted"/>
<dbReference type="Proteomes" id="UP000283255">
    <property type="component" value="Unassembled WGS sequence"/>
</dbReference>
<feature type="transmembrane region" description="Helical" evidence="7">
    <location>
        <begin position="247"/>
        <end position="268"/>
    </location>
</feature>
<organism evidence="8 9">
    <name type="scientific">Motilimonas pumila</name>
    <dbReference type="NCBI Taxonomy" id="2303987"/>
    <lineage>
        <taxon>Bacteria</taxon>
        <taxon>Pseudomonadati</taxon>
        <taxon>Pseudomonadota</taxon>
        <taxon>Gammaproteobacteria</taxon>
        <taxon>Alteromonadales</taxon>
        <taxon>Alteromonadales genera incertae sedis</taxon>
        <taxon>Motilimonas</taxon>
    </lineage>
</organism>
<evidence type="ECO:0000313" key="8">
    <source>
        <dbReference type="EMBL" id="RJG50570.1"/>
    </source>
</evidence>
<keyword evidence="5 7" id="KW-1133">Transmembrane helix</keyword>
<protein>
    <submittedName>
        <fullName evidence="8">MATE family efflux transporter</fullName>
    </submittedName>
</protein>
<evidence type="ECO:0000256" key="4">
    <source>
        <dbReference type="ARBA" id="ARBA00022692"/>
    </source>
</evidence>
<evidence type="ECO:0000313" key="9">
    <source>
        <dbReference type="Proteomes" id="UP000283255"/>
    </source>
</evidence>
<dbReference type="RefSeq" id="WP_119909372.1">
    <property type="nucleotide sequence ID" value="NZ_QZCH01000002.1"/>
</dbReference>
<dbReference type="GO" id="GO:0042910">
    <property type="term" value="F:xenobiotic transmembrane transporter activity"/>
    <property type="evidence" value="ECO:0007669"/>
    <property type="project" value="InterPro"/>
</dbReference>
<feature type="transmembrane region" description="Helical" evidence="7">
    <location>
        <begin position="403"/>
        <end position="421"/>
    </location>
</feature>
<keyword evidence="9" id="KW-1185">Reference proteome</keyword>
<feature type="transmembrane region" description="Helical" evidence="7">
    <location>
        <begin position="280"/>
        <end position="304"/>
    </location>
</feature>
<accession>A0A418YIW2</accession>
<keyword evidence="6 7" id="KW-0472">Membrane</keyword>
<dbReference type="NCBIfam" id="TIGR00797">
    <property type="entry name" value="matE"/>
    <property type="match status" value="1"/>
</dbReference>
<name>A0A418YIW2_9GAMM</name>
<feature type="transmembrane region" description="Helical" evidence="7">
    <location>
        <begin position="171"/>
        <end position="190"/>
    </location>
</feature>
<dbReference type="Pfam" id="PF01554">
    <property type="entry name" value="MatE"/>
    <property type="match status" value="2"/>
</dbReference>
<feature type="transmembrane region" description="Helical" evidence="7">
    <location>
        <begin position="202"/>
        <end position="223"/>
    </location>
</feature>
<dbReference type="AlphaFoldDB" id="A0A418YIW2"/>
<feature type="transmembrane region" description="Helical" evidence="7">
    <location>
        <begin position="60"/>
        <end position="85"/>
    </location>
</feature>
<dbReference type="InterPro" id="IPR047135">
    <property type="entry name" value="YsiQ"/>
</dbReference>
<reference evidence="8 9" key="1">
    <citation type="submission" date="2018-09" db="EMBL/GenBank/DDBJ databases">
        <authorList>
            <person name="Wang F."/>
        </authorList>
    </citation>
    <scope>NUCLEOTIDE SEQUENCE [LARGE SCALE GENOMIC DNA]</scope>
    <source>
        <strain evidence="8 9">PLHSC7-2</strain>
    </source>
</reference>
<evidence type="ECO:0000256" key="6">
    <source>
        <dbReference type="ARBA" id="ARBA00023136"/>
    </source>
</evidence>
<dbReference type="GO" id="GO:0005886">
    <property type="term" value="C:plasma membrane"/>
    <property type="evidence" value="ECO:0007669"/>
    <property type="project" value="UniProtKB-SubCell"/>
</dbReference>
<evidence type="ECO:0000256" key="5">
    <source>
        <dbReference type="ARBA" id="ARBA00022989"/>
    </source>
</evidence>
<dbReference type="PIRSF" id="PIRSF006603">
    <property type="entry name" value="DinF"/>
    <property type="match status" value="1"/>
</dbReference>
<sequence length="464" mass="50737">MPTFLRHVLRHTDRAFISKLFTLALPITLQSILFSSKGMVDVFMIGQLSEADVAAMGVASRALFVMTILLAGISTGGAMLVAQYLGAENRSGIRQSMALTTLCSLVFALLTCFSFVFFAPWVMQLASHDPAVIALGSEYLRLTGASLLFVALIGAMGAGLRSIQLPAVSTWFSALGIALNIWLNWLLIFGHWGLPQWGLKGAAIATLLSCIIEAVALYLYVYARRLGIGFYWQDCLQSLSWNKIKRFLLLALPTTFNFFTWAAGLFTYTAIMGQASQAGLVALAVMTPIEAIALSLLVGIANAAGALTGHELGAKRYQQAYYQSIAFVAIGVLVTIIIALCMYPLRQPILALFGALSDTSAQLAETFFIILSVGIVLRSLPTIFVVGVLRAGGDVKFCLYQDMLTQWAFGIPITALAAWYFGAVAPVIYGLFFIEAIFKWFACIYRFKSKRWMNHLVEEEHHSP</sequence>
<evidence type="ECO:0000256" key="1">
    <source>
        <dbReference type="ARBA" id="ARBA00004429"/>
    </source>
</evidence>
<dbReference type="EMBL" id="QZCH01000002">
    <property type="protein sequence ID" value="RJG50570.1"/>
    <property type="molecule type" value="Genomic_DNA"/>
</dbReference>
<evidence type="ECO:0000256" key="3">
    <source>
        <dbReference type="ARBA" id="ARBA00022475"/>
    </source>
</evidence>
<gene>
    <name evidence="8" type="ORF">D1Z90_03615</name>
</gene>
<feature type="transmembrane region" description="Helical" evidence="7">
    <location>
        <begin position="325"/>
        <end position="346"/>
    </location>
</feature>
<keyword evidence="4 7" id="KW-0812">Transmembrane</keyword>
<reference evidence="8 9" key="2">
    <citation type="submission" date="2019-01" db="EMBL/GenBank/DDBJ databases">
        <title>Motilimonas pumilus sp. nov., isolated from the gut of sea cucumber (Apostichopus japonicus).</title>
        <authorList>
            <person name="Wang F.-Q."/>
            <person name="Ren L.-H."/>
            <person name="Lin Y.-W."/>
            <person name="Sun G.-H."/>
            <person name="Du Z.-J."/>
            <person name="Zhao J.-X."/>
            <person name="Liu X.-J."/>
            <person name="Liu L.-J."/>
        </authorList>
    </citation>
    <scope>NUCLEOTIDE SEQUENCE [LARGE SCALE GENOMIC DNA]</scope>
    <source>
        <strain evidence="8 9">PLHSC7-2</strain>
    </source>
</reference>
<feature type="transmembrane region" description="Helical" evidence="7">
    <location>
        <begin position="20"/>
        <end position="40"/>
    </location>
</feature>
<keyword evidence="3" id="KW-1003">Cell membrane</keyword>
<evidence type="ECO:0000256" key="7">
    <source>
        <dbReference type="SAM" id="Phobius"/>
    </source>
</evidence>
<dbReference type="PANTHER" id="PTHR42925:SF2">
    <property type="entry name" value="NA+ DRIVEN MULTIDRUG EFFLUX PUMP"/>
    <property type="match status" value="1"/>
</dbReference>
<evidence type="ECO:0000256" key="2">
    <source>
        <dbReference type="ARBA" id="ARBA00022448"/>
    </source>
</evidence>
<dbReference type="CDD" id="cd13134">
    <property type="entry name" value="MATE_like_8"/>
    <property type="match status" value="1"/>
</dbReference>
<dbReference type="GO" id="GO:0015297">
    <property type="term" value="F:antiporter activity"/>
    <property type="evidence" value="ECO:0007669"/>
    <property type="project" value="InterPro"/>
</dbReference>
<comment type="caution">
    <text evidence="8">The sequence shown here is derived from an EMBL/GenBank/DDBJ whole genome shotgun (WGS) entry which is preliminary data.</text>
</comment>
<comment type="subcellular location">
    <subcellularLocation>
        <location evidence="1">Cell inner membrane</location>
        <topology evidence="1">Multi-pass membrane protein</topology>
    </subcellularLocation>
</comment>
<feature type="transmembrane region" description="Helical" evidence="7">
    <location>
        <begin position="366"/>
        <end position="391"/>
    </location>
</feature>